<protein>
    <submittedName>
        <fullName evidence="1">Uncharacterized protein</fullName>
    </submittedName>
</protein>
<dbReference type="RefSeq" id="WP_207333967.1">
    <property type="nucleotide sequence ID" value="NZ_JAFMYU010000002.1"/>
</dbReference>
<comment type="caution">
    <text evidence="1">The sequence shown here is derived from an EMBL/GenBank/DDBJ whole genome shotgun (WGS) entry which is preliminary data.</text>
</comment>
<reference evidence="1 2" key="1">
    <citation type="submission" date="2021-03" db="EMBL/GenBank/DDBJ databases">
        <title>Fibrella sp. HMF5036 genome sequencing and assembly.</title>
        <authorList>
            <person name="Kang H."/>
            <person name="Kim H."/>
            <person name="Bae S."/>
            <person name="Joh K."/>
        </authorList>
    </citation>
    <scope>NUCLEOTIDE SEQUENCE [LARGE SCALE GENOMIC DNA]</scope>
    <source>
        <strain evidence="1 2">HMF5036</strain>
    </source>
</reference>
<sequence>MDSIVDYIDEEKDVLYVREQRKAKEQAQHLFVERSLLRGKATVEEIAEDCGVSVDYVPEIQRQLT</sequence>
<proteinExistence type="predicted"/>
<evidence type="ECO:0000313" key="1">
    <source>
        <dbReference type="EMBL" id="MBO0930001.1"/>
    </source>
</evidence>
<evidence type="ECO:0000313" key="2">
    <source>
        <dbReference type="Proteomes" id="UP000664795"/>
    </source>
</evidence>
<organism evidence="1 2">
    <name type="scientific">Fibrella aquatilis</name>
    <dbReference type="NCBI Taxonomy" id="2817059"/>
    <lineage>
        <taxon>Bacteria</taxon>
        <taxon>Pseudomonadati</taxon>
        <taxon>Bacteroidota</taxon>
        <taxon>Cytophagia</taxon>
        <taxon>Cytophagales</taxon>
        <taxon>Spirosomataceae</taxon>
        <taxon>Fibrella</taxon>
    </lineage>
</organism>
<dbReference type="AlphaFoldDB" id="A0A939G185"/>
<dbReference type="Proteomes" id="UP000664795">
    <property type="component" value="Unassembled WGS sequence"/>
</dbReference>
<accession>A0A939G185</accession>
<dbReference type="EMBL" id="JAFMYU010000002">
    <property type="protein sequence ID" value="MBO0930001.1"/>
    <property type="molecule type" value="Genomic_DNA"/>
</dbReference>
<gene>
    <name evidence="1" type="ORF">J2I48_03300</name>
</gene>
<keyword evidence="2" id="KW-1185">Reference proteome</keyword>
<name>A0A939G185_9BACT</name>